<dbReference type="Proteomes" id="UP000829069">
    <property type="component" value="Chromosome"/>
</dbReference>
<evidence type="ECO:0000256" key="2">
    <source>
        <dbReference type="ARBA" id="ARBA00023125"/>
    </source>
</evidence>
<dbReference type="InterPro" id="IPR009057">
    <property type="entry name" value="Homeodomain-like_sf"/>
</dbReference>
<dbReference type="RefSeq" id="WP_241913904.1">
    <property type="nucleotide sequence ID" value="NZ_CP093326.1"/>
</dbReference>
<gene>
    <name evidence="5" type="ORF">MNQ99_17665</name>
</gene>
<evidence type="ECO:0000313" key="5">
    <source>
        <dbReference type="EMBL" id="UNK45719.1"/>
    </source>
</evidence>
<sequence length="311" mass="34068">MAPVLDTRSVSPADRRDYWSEGIAQHFFPMRVEAVGATSFEARLAGGDMGPVAVRSIQGLPHRVARTQQMIAAADPECILLYLLTKGSIFIEQDGRSCVLRPGAIAWQDTSRPSTFEGRDGFEVLVFSVPKWFIGSRADGIARRTATRIGGGEGRLTPLAAPFLASLARTVIEGEGLPSREAEGAAEMILPLLRSHDDEEGALESTPRSEMLLARMQRYVMEHLRDPELGPEQIARAHYVSTRYVHKLFAASGAGVSAWIREQRLEGAAGELRKSPETSIAAVAARWGYLNPASFSRAFREKHGCAPRDLR</sequence>
<keyword evidence="6" id="KW-1185">Reference proteome</keyword>
<dbReference type="InterPro" id="IPR018060">
    <property type="entry name" value="HTH_AraC"/>
</dbReference>
<dbReference type="PROSITE" id="PS01124">
    <property type="entry name" value="HTH_ARAC_FAMILY_2"/>
    <property type="match status" value="1"/>
</dbReference>
<dbReference type="InterPro" id="IPR035418">
    <property type="entry name" value="AraC-bd_2"/>
</dbReference>
<dbReference type="Gene3D" id="1.10.10.60">
    <property type="entry name" value="Homeodomain-like"/>
    <property type="match status" value="1"/>
</dbReference>
<dbReference type="SUPFAM" id="SSF46689">
    <property type="entry name" value="Homeodomain-like"/>
    <property type="match status" value="1"/>
</dbReference>
<evidence type="ECO:0000259" key="4">
    <source>
        <dbReference type="PROSITE" id="PS01124"/>
    </source>
</evidence>
<dbReference type="Pfam" id="PF12833">
    <property type="entry name" value="HTH_18"/>
    <property type="match status" value="1"/>
</dbReference>
<reference evidence="5 6" key="1">
    <citation type="submission" date="2022-03" db="EMBL/GenBank/DDBJ databases">
        <title>Isotopic signatures of nitrous oxide derived from detoxification processes.</title>
        <authorList>
            <person name="Behrendt U."/>
            <person name="Buchen C."/>
            <person name="Well R."/>
            <person name="Ulrich A."/>
            <person name="Rohe L."/>
            <person name="Kolb S."/>
            <person name="Schloter M."/>
            <person name="Horn M.A."/>
            <person name="Augustin J."/>
        </authorList>
    </citation>
    <scope>NUCLEOTIDE SEQUENCE [LARGE SCALE GENOMIC DNA]</scope>
    <source>
        <strain evidence="5 6">S4-C24</strain>
    </source>
</reference>
<dbReference type="InterPro" id="IPR018062">
    <property type="entry name" value="HTH_AraC-typ_CS"/>
</dbReference>
<keyword evidence="3" id="KW-0804">Transcription</keyword>
<accession>A0ABY3W611</accession>
<protein>
    <submittedName>
        <fullName evidence="5">Helix-turn-helix domain-containing protein</fullName>
    </submittedName>
</protein>
<keyword evidence="2" id="KW-0238">DNA-binding</keyword>
<dbReference type="InterPro" id="IPR050204">
    <property type="entry name" value="AraC_XylS_family_regulators"/>
</dbReference>
<evidence type="ECO:0000256" key="3">
    <source>
        <dbReference type="ARBA" id="ARBA00023163"/>
    </source>
</evidence>
<name>A0ABY3W611_9MICC</name>
<dbReference type="SMART" id="SM00342">
    <property type="entry name" value="HTH_ARAC"/>
    <property type="match status" value="1"/>
</dbReference>
<dbReference type="Pfam" id="PF14525">
    <property type="entry name" value="AraC_binding_2"/>
    <property type="match status" value="1"/>
</dbReference>
<dbReference type="EMBL" id="CP093326">
    <property type="protein sequence ID" value="UNK45719.1"/>
    <property type="molecule type" value="Genomic_DNA"/>
</dbReference>
<evidence type="ECO:0000256" key="1">
    <source>
        <dbReference type="ARBA" id="ARBA00023015"/>
    </source>
</evidence>
<dbReference type="PROSITE" id="PS00041">
    <property type="entry name" value="HTH_ARAC_FAMILY_1"/>
    <property type="match status" value="1"/>
</dbReference>
<dbReference type="PANTHER" id="PTHR46796:SF6">
    <property type="entry name" value="ARAC SUBFAMILY"/>
    <property type="match status" value="1"/>
</dbReference>
<proteinExistence type="predicted"/>
<evidence type="ECO:0000313" key="6">
    <source>
        <dbReference type="Proteomes" id="UP000829069"/>
    </source>
</evidence>
<dbReference type="PANTHER" id="PTHR46796">
    <property type="entry name" value="HTH-TYPE TRANSCRIPTIONAL ACTIVATOR RHAS-RELATED"/>
    <property type="match status" value="1"/>
</dbReference>
<feature type="domain" description="HTH araC/xylS-type" evidence="4">
    <location>
        <begin position="214"/>
        <end position="311"/>
    </location>
</feature>
<keyword evidence="1" id="KW-0805">Transcription regulation</keyword>
<organism evidence="5 6">
    <name type="scientific">Arthrobacter sulfonylureivorans</name>
    <dbReference type="NCBI Taxonomy" id="2486855"/>
    <lineage>
        <taxon>Bacteria</taxon>
        <taxon>Bacillati</taxon>
        <taxon>Actinomycetota</taxon>
        <taxon>Actinomycetes</taxon>
        <taxon>Micrococcales</taxon>
        <taxon>Micrococcaceae</taxon>
        <taxon>Arthrobacter</taxon>
    </lineage>
</organism>